<dbReference type="InterPro" id="IPR029058">
    <property type="entry name" value="AB_hydrolase_fold"/>
</dbReference>
<proteinExistence type="predicted"/>
<dbReference type="Proteomes" id="UP001058860">
    <property type="component" value="Chromosome"/>
</dbReference>
<dbReference type="Gene3D" id="3.40.50.1820">
    <property type="entry name" value="alpha/beta hydrolase"/>
    <property type="match status" value="1"/>
</dbReference>
<sequence length="231" mass="23220">MATIEGAGVELSYVSRGDGAPLLLLHDMASNATAMAPLADALAATDARVIAFDRRGYGGSGAPGVYTATTVHEQAEDAAAVLRGVAREPALLVGIGFGALIALDVLVRHAALARGAVLVDPPVFAFVPEANEPLAAERLALEETLRAGGPAAALTAWGGADPADAQAFLADYGGRASWSPSRRDLRAIGVPVRVVVTPGAPPHVALAASAVLRHLGDGAQADGVLAACADL</sequence>
<keyword evidence="2" id="KW-0378">Hydrolase</keyword>
<dbReference type="InterPro" id="IPR000073">
    <property type="entry name" value="AB_hydrolase_1"/>
</dbReference>
<name>A0ABY5PLM3_9ACTN</name>
<evidence type="ECO:0000259" key="1">
    <source>
        <dbReference type="Pfam" id="PF00561"/>
    </source>
</evidence>
<accession>A0ABY5PLM3</accession>
<dbReference type="RefSeq" id="WP_353865901.1">
    <property type="nucleotide sequence ID" value="NZ_CP088295.1"/>
</dbReference>
<dbReference type="InterPro" id="IPR050471">
    <property type="entry name" value="AB_hydrolase"/>
</dbReference>
<dbReference type="EMBL" id="CP088295">
    <property type="protein sequence ID" value="UUY05440.1"/>
    <property type="molecule type" value="Genomic_DNA"/>
</dbReference>
<protein>
    <submittedName>
        <fullName evidence="2">Alpha/beta hydrolase</fullName>
    </submittedName>
</protein>
<reference evidence="3" key="1">
    <citation type="submission" date="2021-11" db="EMBL/GenBank/DDBJ databases">
        <title>Cultivation dependent microbiological survey of springs from the worlds oldest radium mine currently devoted to the extraction of radon-saturated water.</title>
        <authorList>
            <person name="Kapinusova G."/>
            <person name="Smrhova T."/>
            <person name="Strejcek M."/>
            <person name="Suman J."/>
            <person name="Jani K."/>
            <person name="Pajer P."/>
            <person name="Uhlik O."/>
        </authorList>
    </citation>
    <scope>NUCLEOTIDE SEQUENCE [LARGE SCALE GENOMIC DNA]</scope>
    <source>
        <strain evidence="3">J379</strain>
    </source>
</reference>
<dbReference type="PANTHER" id="PTHR43433">
    <property type="entry name" value="HYDROLASE, ALPHA/BETA FOLD FAMILY PROTEIN"/>
    <property type="match status" value="1"/>
</dbReference>
<gene>
    <name evidence="2" type="ORF">LRS13_07940</name>
</gene>
<dbReference type="Pfam" id="PF00561">
    <property type="entry name" value="Abhydrolase_1"/>
    <property type="match status" value="1"/>
</dbReference>
<feature type="domain" description="AB hydrolase-1" evidence="1">
    <location>
        <begin position="21"/>
        <end position="150"/>
    </location>
</feature>
<dbReference type="SUPFAM" id="SSF53474">
    <property type="entry name" value="alpha/beta-Hydrolases"/>
    <property type="match status" value="1"/>
</dbReference>
<evidence type="ECO:0000313" key="3">
    <source>
        <dbReference type="Proteomes" id="UP001058860"/>
    </source>
</evidence>
<dbReference type="GO" id="GO:0016787">
    <property type="term" value="F:hydrolase activity"/>
    <property type="evidence" value="ECO:0007669"/>
    <property type="project" value="UniProtKB-KW"/>
</dbReference>
<keyword evidence="3" id="KW-1185">Reference proteome</keyword>
<evidence type="ECO:0000313" key="2">
    <source>
        <dbReference type="EMBL" id="UUY05440.1"/>
    </source>
</evidence>
<organism evidence="2 3">
    <name type="scientific">Svornostia abyssi</name>
    <dbReference type="NCBI Taxonomy" id="2898438"/>
    <lineage>
        <taxon>Bacteria</taxon>
        <taxon>Bacillati</taxon>
        <taxon>Actinomycetota</taxon>
        <taxon>Thermoleophilia</taxon>
        <taxon>Solirubrobacterales</taxon>
        <taxon>Baekduiaceae</taxon>
        <taxon>Svornostia</taxon>
    </lineage>
</organism>
<dbReference type="PANTHER" id="PTHR43433:SF5">
    <property type="entry name" value="AB HYDROLASE-1 DOMAIN-CONTAINING PROTEIN"/>
    <property type="match status" value="1"/>
</dbReference>